<feature type="domain" description="Endothelin-like toxin" evidence="8">
    <location>
        <begin position="152"/>
        <end position="173"/>
    </location>
</feature>
<organism evidence="9 10">
    <name type="scientific">Pangasianodon hypophthalmus</name>
    <name type="common">Striped catfish</name>
    <name type="synonym">Helicophagus hypophthalmus</name>
    <dbReference type="NCBI Taxonomy" id="310915"/>
    <lineage>
        <taxon>Eukaryota</taxon>
        <taxon>Metazoa</taxon>
        <taxon>Chordata</taxon>
        <taxon>Craniata</taxon>
        <taxon>Vertebrata</taxon>
        <taxon>Euteleostomi</taxon>
        <taxon>Actinopterygii</taxon>
        <taxon>Neopterygii</taxon>
        <taxon>Teleostei</taxon>
        <taxon>Ostariophysi</taxon>
        <taxon>Siluriformes</taxon>
        <taxon>Pangasiidae</taxon>
        <taxon>Pangasianodon</taxon>
    </lineage>
</organism>
<dbReference type="GO" id="GO:0019229">
    <property type="term" value="P:regulation of vasoconstriction"/>
    <property type="evidence" value="ECO:0007669"/>
    <property type="project" value="InterPro"/>
</dbReference>
<evidence type="ECO:0000256" key="7">
    <source>
        <dbReference type="ARBA" id="ARBA00046081"/>
    </source>
</evidence>
<dbReference type="InterPro" id="IPR020475">
    <property type="entry name" value="Endothelin"/>
</dbReference>
<reference evidence="9 10" key="1">
    <citation type="submission" date="2019-06" db="EMBL/GenBank/DDBJ databases">
        <title>A chromosome-scale genome assembly of the striped catfish, Pangasianodon hypophthalmus.</title>
        <authorList>
            <person name="Wen M."/>
            <person name="Zahm M."/>
            <person name="Roques C."/>
            <person name="Cabau C."/>
            <person name="Klopp C."/>
            <person name="Donnadieu C."/>
            <person name="Jouanno E."/>
            <person name="Avarre J.-C."/>
            <person name="Campet M."/>
            <person name="Ha T.T.T."/>
            <person name="Dugue R."/>
            <person name="Lampietro C."/>
            <person name="Louis A."/>
            <person name="Herpin A."/>
            <person name="Echchiki A."/>
            <person name="Berthelot C."/>
            <person name="Parey E."/>
            <person name="Roest-Crollius H."/>
            <person name="Braasch I."/>
            <person name="Postlethwait J."/>
            <person name="Bobe J."/>
            <person name="Montfort J."/>
            <person name="Bouchez O."/>
            <person name="Begum T."/>
            <person name="Schartl M."/>
            <person name="Guiguen Y."/>
        </authorList>
    </citation>
    <scope>NUCLEOTIDE SEQUENCE [LARGE SCALE GENOMIC DNA]</scope>
    <source>
        <strain evidence="9 10">Indonesia</strain>
        <tissue evidence="9">Blood</tissue>
    </source>
</reference>
<evidence type="ECO:0000256" key="4">
    <source>
        <dbReference type="ARBA" id="ARBA00022858"/>
    </source>
</evidence>
<gene>
    <name evidence="9" type="ORF">PHYPO_G00137300</name>
</gene>
<keyword evidence="3" id="KW-0964">Secreted</keyword>
<dbReference type="GO" id="GO:0031708">
    <property type="term" value="F:endothelin B receptor binding"/>
    <property type="evidence" value="ECO:0007669"/>
    <property type="project" value="TreeGrafter"/>
</dbReference>
<protein>
    <recommendedName>
        <fullName evidence="6">Endothelin-1</fullName>
    </recommendedName>
</protein>
<dbReference type="PANTHER" id="PTHR13874:SF10">
    <property type="entry name" value="ENDOTHELIN-1"/>
    <property type="match status" value="1"/>
</dbReference>
<dbReference type="GO" id="GO:0031707">
    <property type="term" value="F:endothelin A receptor binding"/>
    <property type="evidence" value="ECO:0007669"/>
    <property type="project" value="TreeGrafter"/>
</dbReference>
<evidence type="ECO:0000256" key="5">
    <source>
        <dbReference type="ARBA" id="ARBA00023322"/>
    </source>
</evidence>
<dbReference type="GO" id="GO:0005615">
    <property type="term" value="C:extracellular space"/>
    <property type="evidence" value="ECO:0007669"/>
    <property type="project" value="TreeGrafter"/>
</dbReference>
<comment type="function">
    <text evidence="7">Endothelins are endothelium-derived vasoconstrictor peptides. Probable ligand for G-protein coupled receptors EDNRA and EDNRB which activates PTK2B, BCAR1, BCAR3 and, GTPases RAP1 and RHOA cascade in glomerular mesangial cells. Also binds the DEAR/FBXW7-AS1 receptor. Promotes mesenteric arterial wall remodeling via activation of ROCK signaling and subsequent colocalization of NFATC3 with F-actin filaments. NFATC3 then translocates to the nucleus where it subsequently promotes the transcription of the smooth muscle hypertrophy and differentiation marker ACTA2.</text>
</comment>
<dbReference type="GO" id="GO:0003100">
    <property type="term" value="P:regulation of systemic arterial blood pressure by endothelin"/>
    <property type="evidence" value="ECO:0007669"/>
    <property type="project" value="TreeGrafter"/>
</dbReference>
<dbReference type="Proteomes" id="UP000327468">
    <property type="component" value="Chromosome 23"/>
</dbReference>
<evidence type="ECO:0000256" key="6">
    <source>
        <dbReference type="ARBA" id="ARBA00040197"/>
    </source>
</evidence>
<proteinExistence type="inferred from homology"/>
<dbReference type="InterPro" id="IPR001928">
    <property type="entry name" value="Endothln-like_toxin"/>
</dbReference>
<name>A0A5N5KLK1_PANHP</name>
<dbReference type="EMBL" id="VFJC01000024">
    <property type="protein sequence ID" value="KAB5531126.1"/>
    <property type="molecule type" value="Genomic_DNA"/>
</dbReference>
<evidence type="ECO:0000256" key="1">
    <source>
        <dbReference type="ARBA" id="ARBA00004613"/>
    </source>
</evidence>
<dbReference type="GO" id="GO:0005179">
    <property type="term" value="F:hormone activity"/>
    <property type="evidence" value="ECO:0007669"/>
    <property type="project" value="TreeGrafter"/>
</dbReference>
<comment type="subcellular location">
    <subcellularLocation>
        <location evidence="1">Secreted</location>
    </subcellularLocation>
</comment>
<evidence type="ECO:0000259" key="8">
    <source>
        <dbReference type="SMART" id="SM00272"/>
    </source>
</evidence>
<dbReference type="PANTHER" id="PTHR13874">
    <property type="entry name" value="ENDOTHELIN"/>
    <property type="match status" value="1"/>
</dbReference>
<accession>A0A5N5KLK1</accession>
<dbReference type="GO" id="GO:0014826">
    <property type="term" value="P:vein smooth muscle contraction"/>
    <property type="evidence" value="ECO:0007669"/>
    <property type="project" value="TreeGrafter"/>
</dbReference>
<dbReference type="AlphaFoldDB" id="A0A5N5KLK1"/>
<evidence type="ECO:0000313" key="10">
    <source>
        <dbReference type="Proteomes" id="UP000327468"/>
    </source>
</evidence>
<evidence type="ECO:0000256" key="3">
    <source>
        <dbReference type="ARBA" id="ARBA00022525"/>
    </source>
</evidence>
<comment type="similarity">
    <text evidence="2">Belongs to the endothelin/sarafotoxin family.</text>
</comment>
<dbReference type="PRINTS" id="PR00365">
    <property type="entry name" value="ENDOTHELIN"/>
</dbReference>
<keyword evidence="10" id="KW-1185">Reference proteome</keyword>
<dbReference type="PROSITE" id="PS00270">
    <property type="entry name" value="ENDOTHELIN"/>
    <property type="match status" value="2"/>
</dbReference>
<keyword evidence="4" id="KW-0838">Vasoactive</keyword>
<sequence length="304" mass="33097">MKKAELWLERGFAYLSSPVAPNALNVQRKVKPLPVVVTYSGAICCSNLNAASLRFGNVQNLARPAAPSSPGVLERENFLSRAPRCVSVTGNKQHCLGQDCLHATDGARQEVVRGGGYINTLPQAGIFHTAVPVSLGEAAAASVSTRLSRPKRCSCATFLDKECVYFCHLDIIWVNTPERTVSYGLGNASRKKRSAQEMSRAAELPRCECAESTDGTCVSFCHTRNPLRRKAARDKVIPTAGGHDCAEKKCKYDLAAKTSGIKRDSERASPSVARATRQLQLLLKIWRMKLSHIAQDWAAENVAS</sequence>
<comment type="caution">
    <text evidence="9">The sequence shown here is derived from an EMBL/GenBank/DDBJ whole genome shotgun (WGS) entry which is preliminary data.</text>
</comment>
<keyword evidence="5" id="KW-0839">Vasoconstrictor</keyword>
<evidence type="ECO:0000313" key="9">
    <source>
        <dbReference type="EMBL" id="KAB5531126.1"/>
    </source>
</evidence>
<feature type="domain" description="Endothelin-like toxin" evidence="8">
    <location>
        <begin position="206"/>
        <end position="227"/>
    </location>
</feature>
<dbReference type="SMART" id="SM00272">
    <property type="entry name" value="END"/>
    <property type="match status" value="2"/>
</dbReference>
<evidence type="ECO:0000256" key="2">
    <source>
        <dbReference type="ARBA" id="ARBA00010959"/>
    </source>
</evidence>
<dbReference type="InterPro" id="IPR019764">
    <property type="entry name" value="Endothelin_toxin_CS"/>
</dbReference>
<dbReference type="GO" id="GO:0006874">
    <property type="term" value="P:intracellular calcium ion homeostasis"/>
    <property type="evidence" value="ECO:0007669"/>
    <property type="project" value="TreeGrafter"/>
</dbReference>
<dbReference type="Pfam" id="PF00322">
    <property type="entry name" value="Endothelin"/>
    <property type="match status" value="1"/>
</dbReference>